<feature type="region of interest" description="Disordered" evidence="1">
    <location>
        <begin position="216"/>
        <end position="236"/>
    </location>
</feature>
<dbReference type="Gene3D" id="3.40.50.300">
    <property type="entry name" value="P-loop containing nucleotide triphosphate hydrolases"/>
    <property type="match status" value="1"/>
</dbReference>
<evidence type="ECO:0000256" key="1">
    <source>
        <dbReference type="SAM" id="MobiDB-lite"/>
    </source>
</evidence>
<sequence length="236" mass="27159">MEIVDTIYNKLDYKEVHLPLNMTRMWTCYKEINSWLDQHNLEFLAIYGMEGSGKTTLAKCIYDSVWKTFENASFVEDIGDDGAWFCKVSTTTGVDLMYNPIVFGKPEFEVRGWRKTGRPKQVNPSFTELKTVRCIIDGPELEDVYKIGEMSKLPVGDKTVTFTSSLLEEGMNGRMEWKDYKPHVLYEYEPDQYALARTTINKKIITKRQTVLHMPNVGQLQPPEGNNQTNSIAKFG</sequence>
<dbReference type="InterPro" id="IPR044974">
    <property type="entry name" value="Disease_R_plants"/>
</dbReference>
<dbReference type="PANTHER" id="PTHR11017:SF307">
    <property type="entry name" value="TIR DOMAIN, P-LOOP CONTAINING NUCLEOSIDE TRIPHOSPHATE HYDROLASE"/>
    <property type="match status" value="1"/>
</dbReference>
<proteinExistence type="predicted"/>
<dbReference type="InterPro" id="IPR027417">
    <property type="entry name" value="P-loop_NTPase"/>
</dbReference>
<dbReference type="Proteomes" id="UP000326396">
    <property type="component" value="Linkage Group LG12"/>
</dbReference>
<dbReference type="SUPFAM" id="SSF52540">
    <property type="entry name" value="P-loop containing nucleoside triphosphate hydrolases"/>
    <property type="match status" value="1"/>
</dbReference>
<name>A0A5N6PJU4_9ASTR</name>
<evidence type="ECO:0000313" key="4">
    <source>
        <dbReference type="Proteomes" id="UP000326396"/>
    </source>
</evidence>
<dbReference type="Pfam" id="PF00931">
    <property type="entry name" value="NB-ARC"/>
    <property type="match status" value="1"/>
</dbReference>
<reference evidence="3 4" key="1">
    <citation type="submission" date="2019-05" db="EMBL/GenBank/DDBJ databases">
        <title>Mikania micrantha, genome provides insights into the molecular mechanism of rapid growth.</title>
        <authorList>
            <person name="Liu B."/>
        </authorList>
    </citation>
    <scope>NUCLEOTIDE SEQUENCE [LARGE SCALE GENOMIC DNA]</scope>
    <source>
        <strain evidence="3">NLD-2019</strain>
        <tissue evidence="3">Leaf</tissue>
    </source>
</reference>
<dbReference type="OrthoDB" id="1901675at2759"/>
<comment type="caution">
    <text evidence="3">The sequence shown here is derived from an EMBL/GenBank/DDBJ whole genome shotgun (WGS) entry which is preliminary data.</text>
</comment>
<organism evidence="3 4">
    <name type="scientific">Mikania micrantha</name>
    <name type="common">bitter vine</name>
    <dbReference type="NCBI Taxonomy" id="192012"/>
    <lineage>
        <taxon>Eukaryota</taxon>
        <taxon>Viridiplantae</taxon>
        <taxon>Streptophyta</taxon>
        <taxon>Embryophyta</taxon>
        <taxon>Tracheophyta</taxon>
        <taxon>Spermatophyta</taxon>
        <taxon>Magnoliopsida</taxon>
        <taxon>eudicotyledons</taxon>
        <taxon>Gunneridae</taxon>
        <taxon>Pentapetalae</taxon>
        <taxon>asterids</taxon>
        <taxon>campanulids</taxon>
        <taxon>Asterales</taxon>
        <taxon>Asteraceae</taxon>
        <taxon>Asteroideae</taxon>
        <taxon>Heliantheae alliance</taxon>
        <taxon>Eupatorieae</taxon>
        <taxon>Mikania</taxon>
    </lineage>
</organism>
<protein>
    <recommendedName>
        <fullName evidence="2">NB-ARC domain-containing protein</fullName>
    </recommendedName>
</protein>
<feature type="domain" description="NB-ARC" evidence="2">
    <location>
        <begin position="30"/>
        <end position="75"/>
    </location>
</feature>
<evidence type="ECO:0000313" key="3">
    <source>
        <dbReference type="EMBL" id="KAD6454697.1"/>
    </source>
</evidence>
<evidence type="ECO:0000259" key="2">
    <source>
        <dbReference type="Pfam" id="PF00931"/>
    </source>
</evidence>
<dbReference type="GO" id="GO:0043531">
    <property type="term" value="F:ADP binding"/>
    <property type="evidence" value="ECO:0007669"/>
    <property type="project" value="InterPro"/>
</dbReference>
<dbReference type="PANTHER" id="PTHR11017">
    <property type="entry name" value="LEUCINE-RICH REPEAT-CONTAINING PROTEIN"/>
    <property type="match status" value="1"/>
</dbReference>
<dbReference type="GO" id="GO:0006952">
    <property type="term" value="P:defense response"/>
    <property type="evidence" value="ECO:0007669"/>
    <property type="project" value="InterPro"/>
</dbReference>
<dbReference type="AlphaFoldDB" id="A0A5N6PJU4"/>
<dbReference type="EMBL" id="SZYD01000004">
    <property type="protein sequence ID" value="KAD6454697.1"/>
    <property type="molecule type" value="Genomic_DNA"/>
</dbReference>
<accession>A0A5N6PJU4</accession>
<keyword evidence="4" id="KW-1185">Reference proteome</keyword>
<gene>
    <name evidence="3" type="ORF">E3N88_09403</name>
</gene>
<feature type="compositionally biased region" description="Polar residues" evidence="1">
    <location>
        <begin position="224"/>
        <end position="236"/>
    </location>
</feature>
<dbReference type="InterPro" id="IPR002182">
    <property type="entry name" value="NB-ARC"/>
</dbReference>